<organism evidence="2 3">
    <name type="scientific">Flavobacterium frigoris</name>
    <dbReference type="NCBI Taxonomy" id="229204"/>
    <lineage>
        <taxon>Bacteria</taxon>
        <taxon>Pseudomonadati</taxon>
        <taxon>Bacteroidota</taxon>
        <taxon>Flavobacteriia</taxon>
        <taxon>Flavobacteriales</taxon>
        <taxon>Flavobacteriaceae</taxon>
        <taxon>Flavobacterium</taxon>
    </lineage>
</organism>
<feature type="compositionally biased region" description="Polar residues" evidence="1">
    <location>
        <begin position="1"/>
        <end position="10"/>
    </location>
</feature>
<reference evidence="3" key="1">
    <citation type="submission" date="2016-10" db="EMBL/GenBank/DDBJ databases">
        <authorList>
            <person name="Varghese N."/>
            <person name="Submissions S."/>
        </authorList>
    </citation>
    <scope>NUCLEOTIDE SEQUENCE [LARGE SCALE GENOMIC DNA]</scope>
    <source>
        <strain evidence="3">DSM 15719</strain>
    </source>
</reference>
<gene>
    <name evidence="2" type="ORF">SAMN05444355_107161</name>
</gene>
<keyword evidence="3" id="KW-1185">Reference proteome</keyword>
<evidence type="ECO:0000313" key="3">
    <source>
        <dbReference type="Proteomes" id="UP000183658"/>
    </source>
</evidence>
<dbReference type="RefSeq" id="WP_074723538.1">
    <property type="nucleotide sequence ID" value="NZ_CBCRVS010000005.1"/>
</dbReference>
<dbReference type="AlphaFoldDB" id="A0A1H9LW73"/>
<name>A0A1H9LW73_FLAFI</name>
<proteinExistence type="predicted"/>
<dbReference type="Proteomes" id="UP000183658">
    <property type="component" value="Unassembled WGS sequence"/>
</dbReference>
<evidence type="ECO:0000256" key="1">
    <source>
        <dbReference type="SAM" id="MobiDB-lite"/>
    </source>
</evidence>
<protein>
    <submittedName>
        <fullName evidence="2">Uncharacterized protein</fullName>
    </submittedName>
</protein>
<feature type="region of interest" description="Disordered" evidence="1">
    <location>
        <begin position="1"/>
        <end position="28"/>
    </location>
</feature>
<accession>A0A1H9LW73</accession>
<evidence type="ECO:0000313" key="2">
    <source>
        <dbReference type="EMBL" id="SER15691.1"/>
    </source>
</evidence>
<sequence length="113" mass="12986">MKSKNWNSDELINDPNLKNGLSGEKTPDVLNEMTSKTYTDVEIDLNGYPKIIQKTISTEKPKAFVEENENRNWNENESLSRAVSSELKEVKPDNDLKSTFKIYPINPIIKNKK</sequence>
<dbReference type="EMBL" id="FOFZ01000007">
    <property type="protein sequence ID" value="SER15691.1"/>
    <property type="molecule type" value="Genomic_DNA"/>
</dbReference>